<dbReference type="InterPro" id="IPR001932">
    <property type="entry name" value="PPM-type_phosphatase-like_dom"/>
</dbReference>
<gene>
    <name evidence="7" type="primary">PPM1D</name>
    <name evidence="7" type="ORF">CDAR_313541</name>
</gene>
<dbReference type="PROSITE" id="PS51746">
    <property type="entry name" value="PPM_2"/>
    <property type="match status" value="1"/>
</dbReference>
<comment type="caution">
    <text evidence="7">The sequence shown here is derived from an EMBL/GenBank/DDBJ whole genome shotgun (WGS) entry which is preliminary data.</text>
</comment>
<feature type="region of interest" description="Disordered" evidence="5">
    <location>
        <begin position="411"/>
        <end position="477"/>
    </location>
</feature>
<protein>
    <submittedName>
        <fullName evidence="7">Protein phosphatase 1D</fullName>
    </submittedName>
</protein>
<dbReference type="InterPro" id="IPR015655">
    <property type="entry name" value="PP2C"/>
</dbReference>
<accession>A0AAV4N467</accession>
<dbReference type="Pfam" id="PF00481">
    <property type="entry name" value="PP2C"/>
    <property type="match status" value="1"/>
</dbReference>
<evidence type="ECO:0000259" key="6">
    <source>
        <dbReference type="PROSITE" id="PS51746"/>
    </source>
</evidence>
<feature type="compositionally biased region" description="Polar residues" evidence="5">
    <location>
        <begin position="458"/>
        <end position="473"/>
    </location>
</feature>
<dbReference type="FunFam" id="3.60.40.10:FF:000060">
    <property type="entry name" value="Protein phosphatase 2c"/>
    <property type="match status" value="1"/>
</dbReference>
<dbReference type="Gene3D" id="3.60.40.10">
    <property type="entry name" value="PPM-type phosphatase domain"/>
    <property type="match status" value="1"/>
</dbReference>
<keyword evidence="1" id="KW-0479">Metal-binding</keyword>
<evidence type="ECO:0000256" key="2">
    <source>
        <dbReference type="ARBA" id="ARBA00022801"/>
    </source>
</evidence>
<evidence type="ECO:0000256" key="3">
    <source>
        <dbReference type="ARBA" id="ARBA00022912"/>
    </source>
</evidence>
<evidence type="ECO:0000256" key="1">
    <source>
        <dbReference type="ARBA" id="ARBA00022723"/>
    </source>
</evidence>
<dbReference type="InterPro" id="IPR036457">
    <property type="entry name" value="PPM-type-like_dom_sf"/>
</dbReference>
<name>A0AAV4N467_9ARAC</name>
<feature type="compositionally biased region" description="Basic and acidic residues" evidence="5">
    <location>
        <begin position="429"/>
        <end position="438"/>
    </location>
</feature>
<proteinExistence type="inferred from homology"/>
<dbReference type="GO" id="GO:0004722">
    <property type="term" value="F:protein serine/threonine phosphatase activity"/>
    <property type="evidence" value="ECO:0007669"/>
    <property type="project" value="InterPro"/>
</dbReference>
<dbReference type="EMBL" id="BPLQ01001086">
    <property type="protein sequence ID" value="GIX78372.1"/>
    <property type="molecule type" value="Genomic_DNA"/>
</dbReference>
<dbReference type="Proteomes" id="UP001054837">
    <property type="component" value="Unassembled WGS sequence"/>
</dbReference>
<evidence type="ECO:0000313" key="7">
    <source>
        <dbReference type="EMBL" id="GIX78372.1"/>
    </source>
</evidence>
<organism evidence="7 8">
    <name type="scientific">Caerostris darwini</name>
    <dbReference type="NCBI Taxonomy" id="1538125"/>
    <lineage>
        <taxon>Eukaryota</taxon>
        <taxon>Metazoa</taxon>
        <taxon>Ecdysozoa</taxon>
        <taxon>Arthropoda</taxon>
        <taxon>Chelicerata</taxon>
        <taxon>Arachnida</taxon>
        <taxon>Araneae</taxon>
        <taxon>Araneomorphae</taxon>
        <taxon>Entelegynae</taxon>
        <taxon>Araneoidea</taxon>
        <taxon>Araneidae</taxon>
        <taxon>Caerostris</taxon>
    </lineage>
</organism>
<dbReference type="SUPFAM" id="SSF81606">
    <property type="entry name" value="PP2C-like"/>
    <property type="match status" value="1"/>
</dbReference>
<dbReference type="PROSITE" id="PS01032">
    <property type="entry name" value="PPM_1"/>
    <property type="match status" value="1"/>
</dbReference>
<dbReference type="AlphaFoldDB" id="A0AAV4N467"/>
<dbReference type="SMART" id="SM00332">
    <property type="entry name" value="PP2Cc"/>
    <property type="match status" value="1"/>
</dbReference>
<evidence type="ECO:0000256" key="4">
    <source>
        <dbReference type="RuleBase" id="RU003465"/>
    </source>
</evidence>
<keyword evidence="8" id="KW-1185">Reference proteome</keyword>
<dbReference type="PANTHER" id="PTHR47992">
    <property type="entry name" value="PROTEIN PHOSPHATASE"/>
    <property type="match status" value="1"/>
</dbReference>
<dbReference type="InterPro" id="IPR000222">
    <property type="entry name" value="PP2C_BS"/>
</dbReference>
<feature type="compositionally biased region" description="Low complexity" evidence="5">
    <location>
        <begin position="411"/>
        <end position="425"/>
    </location>
</feature>
<reference evidence="7 8" key="1">
    <citation type="submission" date="2021-06" db="EMBL/GenBank/DDBJ databases">
        <title>Caerostris darwini draft genome.</title>
        <authorList>
            <person name="Kono N."/>
            <person name="Arakawa K."/>
        </authorList>
    </citation>
    <scope>NUCLEOTIDE SEQUENCE [LARGE SCALE GENOMIC DNA]</scope>
</reference>
<keyword evidence="2 4" id="KW-0378">Hydrolase</keyword>
<evidence type="ECO:0000256" key="5">
    <source>
        <dbReference type="SAM" id="MobiDB-lite"/>
    </source>
</evidence>
<comment type="similarity">
    <text evidence="4">Belongs to the PP2C family.</text>
</comment>
<dbReference type="GO" id="GO:0046872">
    <property type="term" value="F:metal ion binding"/>
    <property type="evidence" value="ECO:0007669"/>
    <property type="project" value="UniProtKB-KW"/>
</dbReference>
<feature type="domain" description="PPM-type phosphatase" evidence="6">
    <location>
        <begin position="9"/>
        <end position="327"/>
    </location>
</feature>
<dbReference type="CDD" id="cd00143">
    <property type="entry name" value="PP2Cc"/>
    <property type="match status" value="1"/>
</dbReference>
<feature type="compositionally biased region" description="Polar residues" evidence="5">
    <location>
        <begin position="439"/>
        <end position="451"/>
    </location>
</feature>
<keyword evidence="3 4" id="KW-0904">Protein phosphatase</keyword>
<sequence>MSTSETNLRVTGQSSQGGRRYMEDAFVVAYQHTEDKKDLEYAFFGIFDGHGGKEAAQYAKNNLLDNIITLKQFWQDDDEMVLSAIRDGFLNTHLAMWKEVDYWPKTASGLPSTAGTTASIAFIRKGKLYTGHVGDSRIVIGLKDQGSEEWQAESLTIDHKPECPREKQRIIDSGGLVMNKSGVERVVWKRPRPGHEGPILRSTDFEKIPFLAVARSLGDLWSYDYFQQEFAVSPEPDLGVMSLDLNKDKCLILASDGLWNIMSPQSAVHLVQDVENENKKLISKFGISENIHLTLCNPSRVLVDCALERWNQLRTRADNVSVITIMLDQSKSSETGVFKDQLILKMDYPRSLPVWDVGLRCKSADNSDDSPGSSGESSLKNLLEAHGLKTKIGYMQLVPRTATSEKRCDFASGSSKVSSSEAGPSCSKDSQEFIEGKEVQNSSQDINNQQYEIDENEPSCSRHTSSPLQSRSNFLPEYCTETSSKGTRKIEAEGIENSPCPFPRWSKSATGRTSLSKLATWSKVVSHRRMSDPFPHVDGATTPIDCSSLSDDENSNLKMSAQRCVNDADLQQMGLESDLCDDIVSIKSLNSTKSVVFDQPNFKVSIDQLSNIKQAIKRKYPDAEISQSFIDTDKSEDSVFQKRKIASSLLKVSNVIPEVQS</sequence>
<evidence type="ECO:0000313" key="8">
    <source>
        <dbReference type="Proteomes" id="UP001054837"/>
    </source>
</evidence>